<dbReference type="Pfam" id="PF08216">
    <property type="entry name" value="CTNNBL"/>
    <property type="match status" value="1"/>
</dbReference>
<keyword evidence="9" id="KW-1185">Reference proteome</keyword>
<dbReference type="Proteomes" id="UP001161017">
    <property type="component" value="Unassembled WGS sequence"/>
</dbReference>
<proteinExistence type="predicted"/>
<evidence type="ECO:0000256" key="3">
    <source>
        <dbReference type="ARBA" id="ARBA00022737"/>
    </source>
</evidence>
<sequence>MQITPELTFLADSVYKASKSESNGDVKTKGHPTVENEEDLDDLEAGPELPPEDDLQPDDEDGRFFGAGVSRSTANLLDFIEERDKDDAKPEKIDSAWLRKLALNFEKRISKNAELRAKFEDEPQKFMGSEADLDADIKALSILSEHPELYEDFAKLGCVASLVSLLSHDNTDIAIDAIEIINELSDEDVDAEPDQWDALIDAMLEADLLSLLYENIARMDEDLESDRAGVYHILGVMENLSSRSSIVLEIGLHTKFIPWLTSRIQKKEATVSQNKQFSAEILAILLQSSSENRASYVSQNGVDICLQLLSPYRKRDPAKGTEEEEYVENIFDCITCCVDDIGGKEKFVEAEGIELCLIMLREGKMSKPRALRLLDHSLSGPLGTICCERLVEAAGLKATFGLYLKRQASESTEHLLGILASLLRSLPAETSQRVRLLSKFEEKNWRIIDNLVTTRREAASGVAVVDKDIREEKAKLAAEEQGDRADEWLSRRLDAGLYTLQTADTILAWLVAEDDRAKHMVLETLADRGEGLEVIRKTLQEQLDTMSTSPDEQDPMLKDMISTLIGFL</sequence>
<dbReference type="EMBL" id="JAPUFD010000011">
    <property type="protein sequence ID" value="MDI1490107.1"/>
    <property type="molecule type" value="Genomic_DNA"/>
</dbReference>
<evidence type="ECO:0000256" key="2">
    <source>
        <dbReference type="ARBA" id="ARBA00022553"/>
    </source>
</evidence>
<keyword evidence="2" id="KW-0597">Phosphoprotein</keyword>
<evidence type="ECO:0000259" key="7">
    <source>
        <dbReference type="SMART" id="SM01156"/>
    </source>
</evidence>
<evidence type="ECO:0000256" key="5">
    <source>
        <dbReference type="ARBA" id="ARBA00023242"/>
    </source>
</evidence>
<dbReference type="PANTHER" id="PTHR14978">
    <property type="entry name" value="BETA-CATENIN-LIKE PROTEIN 1 NUCLEAR ASSOCIATED PROTEIN"/>
    <property type="match status" value="1"/>
</dbReference>
<feature type="compositionally biased region" description="Acidic residues" evidence="6">
    <location>
        <begin position="35"/>
        <end position="61"/>
    </location>
</feature>
<dbReference type="PANTHER" id="PTHR14978:SF0">
    <property type="entry name" value="BETA-CATENIN-LIKE PROTEIN 1"/>
    <property type="match status" value="1"/>
</dbReference>
<name>A0AA43QPA4_9LECA</name>
<organism evidence="8 9">
    <name type="scientific">Ramalina farinacea</name>
    <dbReference type="NCBI Taxonomy" id="258253"/>
    <lineage>
        <taxon>Eukaryota</taxon>
        <taxon>Fungi</taxon>
        <taxon>Dikarya</taxon>
        <taxon>Ascomycota</taxon>
        <taxon>Pezizomycotina</taxon>
        <taxon>Lecanoromycetes</taxon>
        <taxon>OSLEUM clade</taxon>
        <taxon>Lecanoromycetidae</taxon>
        <taxon>Lecanorales</taxon>
        <taxon>Lecanorineae</taxon>
        <taxon>Ramalinaceae</taxon>
        <taxon>Ramalina</taxon>
    </lineage>
</organism>
<feature type="region of interest" description="Disordered" evidence="6">
    <location>
        <begin position="18"/>
        <end position="64"/>
    </location>
</feature>
<keyword evidence="5" id="KW-0539">Nucleus</keyword>
<dbReference type="InterPro" id="IPR013180">
    <property type="entry name" value="CTNNBL1_N"/>
</dbReference>
<reference evidence="8" key="1">
    <citation type="journal article" date="2023" name="Genome Biol. Evol.">
        <title>First Whole Genome Sequence and Flow Cytometry Genome Size Data for the Lichen-Forming Fungus Ramalina farinacea (Ascomycota).</title>
        <authorList>
            <person name="Llewellyn T."/>
            <person name="Mian S."/>
            <person name="Hill R."/>
            <person name="Leitch I.J."/>
            <person name="Gaya E."/>
        </authorList>
    </citation>
    <scope>NUCLEOTIDE SEQUENCE</scope>
    <source>
        <strain evidence="8">LIQ254RAFAR</strain>
    </source>
</reference>
<dbReference type="AlphaFoldDB" id="A0AA43QPA4"/>
<evidence type="ECO:0000256" key="6">
    <source>
        <dbReference type="SAM" id="MobiDB-lite"/>
    </source>
</evidence>
<dbReference type="Gene3D" id="1.25.10.10">
    <property type="entry name" value="Leucine-rich Repeat Variant"/>
    <property type="match status" value="1"/>
</dbReference>
<keyword evidence="4" id="KW-0175">Coiled coil</keyword>
<evidence type="ECO:0000313" key="9">
    <source>
        <dbReference type="Proteomes" id="UP001161017"/>
    </source>
</evidence>
<keyword evidence="3" id="KW-0677">Repeat</keyword>
<dbReference type="InterPro" id="IPR016024">
    <property type="entry name" value="ARM-type_fold"/>
</dbReference>
<dbReference type="InterPro" id="IPR039678">
    <property type="entry name" value="CTNNBL1"/>
</dbReference>
<dbReference type="FunFam" id="1.25.10.10:FF:001136">
    <property type="entry name" value="Beta-catenin-like protein 1"/>
    <property type="match status" value="1"/>
</dbReference>
<dbReference type="SUPFAM" id="SSF48371">
    <property type="entry name" value="ARM repeat"/>
    <property type="match status" value="1"/>
</dbReference>
<dbReference type="GO" id="GO:0010467">
    <property type="term" value="P:gene expression"/>
    <property type="evidence" value="ECO:0007669"/>
    <property type="project" value="UniProtKB-ARBA"/>
</dbReference>
<comment type="caution">
    <text evidence="8">The sequence shown here is derived from an EMBL/GenBank/DDBJ whole genome shotgun (WGS) entry which is preliminary data.</text>
</comment>
<gene>
    <name evidence="8" type="ORF">OHK93_001307</name>
</gene>
<evidence type="ECO:0000313" key="8">
    <source>
        <dbReference type="EMBL" id="MDI1490107.1"/>
    </source>
</evidence>
<feature type="domain" description="Beta-catenin-like protein 1 N-terminal" evidence="7">
    <location>
        <begin position="72"/>
        <end position="178"/>
    </location>
</feature>
<evidence type="ECO:0000256" key="4">
    <source>
        <dbReference type="ARBA" id="ARBA00023054"/>
    </source>
</evidence>
<protein>
    <recommendedName>
        <fullName evidence="7">Beta-catenin-like protein 1 N-terminal domain-containing protein</fullName>
    </recommendedName>
</protein>
<comment type="subcellular location">
    <subcellularLocation>
        <location evidence="1">Nucleus</location>
    </subcellularLocation>
</comment>
<evidence type="ECO:0000256" key="1">
    <source>
        <dbReference type="ARBA" id="ARBA00004123"/>
    </source>
</evidence>
<accession>A0AA43QPA4</accession>
<dbReference type="GO" id="GO:0005681">
    <property type="term" value="C:spliceosomal complex"/>
    <property type="evidence" value="ECO:0007669"/>
    <property type="project" value="TreeGrafter"/>
</dbReference>
<feature type="compositionally biased region" description="Basic and acidic residues" evidence="6">
    <location>
        <begin position="18"/>
        <end position="34"/>
    </location>
</feature>
<dbReference type="SMART" id="SM01156">
    <property type="entry name" value="DUF1716"/>
    <property type="match status" value="1"/>
</dbReference>
<dbReference type="InterPro" id="IPR011989">
    <property type="entry name" value="ARM-like"/>
</dbReference>